<keyword evidence="6" id="KW-1185">Reference proteome</keyword>
<accession>A0A0D3H5M2</accession>
<dbReference type="eggNOG" id="ENOG502R797">
    <property type="taxonomic scope" value="Eukaryota"/>
</dbReference>
<dbReference type="STRING" id="65489.A0A0D3H5M2"/>
<evidence type="ECO:0000256" key="2">
    <source>
        <dbReference type="PROSITE-ProRule" id="PRU00285"/>
    </source>
</evidence>
<dbReference type="CDD" id="cd00298">
    <property type="entry name" value="ACD_sHsps_p23-like"/>
    <property type="match status" value="1"/>
</dbReference>
<name>A0A0D3H5M2_9ORYZ</name>
<reference evidence="5" key="2">
    <citation type="submission" date="2015-03" db="UniProtKB">
        <authorList>
            <consortium name="EnsemblPlants"/>
        </authorList>
    </citation>
    <scope>IDENTIFICATION</scope>
</reference>
<dbReference type="InterPro" id="IPR044587">
    <property type="entry name" value="HSP21-like"/>
</dbReference>
<feature type="region of interest" description="Disordered" evidence="3">
    <location>
        <begin position="177"/>
        <end position="200"/>
    </location>
</feature>
<comment type="similarity">
    <text evidence="2">Belongs to the small heat shock protein (HSP20) family.</text>
</comment>
<dbReference type="Gramene" id="OBART09G06620.1">
    <property type="protein sequence ID" value="OBART09G06620.1"/>
    <property type="gene ID" value="OBART09G06620"/>
</dbReference>
<sequence>MSMVTSFNLLMSQTAPPVLKAPFGAALRSAGKPAAALALQRKSPRLSVRANNSPGSPADTGHPFGIAPFALVHPKFPPTSGNRWRITEDDDYVKLWFHVGEIDREKLKVRIEHDTVLLVSYGGVGVESPAPANSLDVRLLLPNKPYDTAKVEAELTFGTLLVTVAKRKLLQGRDKVEIPITPAPSNEKTTTATGQTSSET</sequence>
<reference evidence="5" key="1">
    <citation type="journal article" date="2009" name="Rice">
        <title>De Novo Next Generation Sequencing of Plant Genomes.</title>
        <authorList>
            <person name="Rounsley S."/>
            <person name="Marri P.R."/>
            <person name="Yu Y."/>
            <person name="He R."/>
            <person name="Sisneros N."/>
            <person name="Goicoechea J.L."/>
            <person name="Lee S.J."/>
            <person name="Angelova A."/>
            <person name="Kudrna D."/>
            <person name="Luo M."/>
            <person name="Affourtit J."/>
            <person name="Desany B."/>
            <person name="Knight J."/>
            <person name="Niazi F."/>
            <person name="Egholm M."/>
            <person name="Wing R.A."/>
        </authorList>
    </citation>
    <scope>NUCLEOTIDE SEQUENCE [LARGE SCALE GENOMIC DNA]</scope>
    <source>
        <strain evidence="5">cv. IRGC 105608</strain>
    </source>
</reference>
<dbReference type="PROSITE" id="PS01031">
    <property type="entry name" value="SHSP"/>
    <property type="match status" value="1"/>
</dbReference>
<feature type="compositionally biased region" description="Low complexity" evidence="3">
    <location>
        <begin position="189"/>
        <end position="200"/>
    </location>
</feature>
<evidence type="ECO:0000256" key="1">
    <source>
        <dbReference type="ARBA" id="ARBA00023016"/>
    </source>
</evidence>
<dbReference type="EnsemblPlants" id="OBART09G06620.1">
    <property type="protein sequence ID" value="OBART09G06620.1"/>
    <property type="gene ID" value="OBART09G06620"/>
</dbReference>
<dbReference type="SUPFAM" id="SSF49764">
    <property type="entry name" value="HSP20-like chaperones"/>
    <property type="match status" value="1"/>
</dbReference>
<feature type="domain" description="SHSP" evidence="4">
    <location>
        <begin position="75"/>
        <end position="181"/>
    </location>
</feature>
<dbReference type="HOGENOM" id="CLU_121664_0_0_1"/>
<keyword evidence="1" id="KW-0346">Stress response</keyword>
<dbReference type="InterPro" id="IPR008978">
    <property type="entry name" value="HSP20-like_chaperone"/>
</dbReference>
<dbReference type="Proteomes" id="UP000026960">
    <property type="component" value="Chromosome 9"/>
</dbReference>
<evidence type="ECO:0000256" key="3">
    <source>
        <dbReference type="SAM" id="MobiDB-lite"/>
    </source>
</evidence>
<dbReference type="PANTHER" id="PTHR46733">
    <property type="entry name" value="26.5 KDA HEAT SHOCK PROTEIN, MITOCHONDRIAL"/>
    <property type="match status" value="1"/>
</dbReference>
<dbReference type="InterPro" id="IPR002068">
    <property type="entry name" value="A-crystallin/Hsp20_dom"/>
</dbReference>
<evidence type="ECO:0000313" key="6">
    <source>
        <dbReference type="Proteomes" id="UP000026960"/>
    </source>
</evidence>
<organism evidence="5">
    <name type="scientific">Oryza barthii</name>
    <dbReference type="NCBI Taxonomy" id="65489"/>
    <lineage>
        <taxon>Eukaryota</taxon>
        <taxon>Viridiplantae</taxon>
        <taxon>Streptophyta</taxon>
        <taxon>Embryophyta</taxon>
        <taxon>Tracheophyta</taxon>
        <taxon>Spermatophyta</taxon>
        <taxon>Magnoliopsida</taxon>
        <taxon>Liliopsida</taxon>
        <taxon>Poales</taxon>
        <taxon>Poaceae</taxon>
        <taxon>BOP clade</taxon>
        <taxon>Oryzoideae</taxon>
        <taxon>Oryzeae</taxon>
        <taxon>Oryzinae</taxon>
        <taxon>Oryza</taxon>
    </lineage>
</organism>
<dbReference type="PaxDb" id="65489-OBART09G06620.1"/>
<dbReference type="GO" id="GO:0009408">
    <property type="term" value="P:response to heat"/>
    <property type="evidence" value="ECO:0007669"/>
    <property type="project" value="InterPro"/>
</dbReference>
<evidence type="ECO:0000259" key="4">
    <source>
        <dbReference type="PROSITE" id="PS01031"/>
    </source>
</evidence>
<proteinExistence type="inferred from homology"/>
<dbReference type="PANTHER" id="PTHR46733:SF9">
    <property type="entry name" value="OS09G0345500 PROTEIN"/>
    <property type="match status" value="1"/>
</dbReference>
<protein>
    <recommendedName>
        <fullName evidence="4">SHSP domain-containing protein</fullName>
    </recommendedName>
</protein>
<evidence type="ECO:0000313" key="5">
    <source>
        <dbReference type="EnsemblPlants" id="OBART09G06620.1"/>
    </source>
</evidence>
<dbReference type="AlphaFoldDB" id="A0A0D3H5M2"/>